<dbReference type="GO" id="GO:0019354">
    <property type="term" value="P:siroheme biosynthetic process"/>
    <property type="evidence" value="ECO:0007669"/>
    <property type="project" value="UniProtKB-UniPathway"/>
</dbReference>
<feature type="compositionally biased region" description="Basic and acidic residues" evidence="7">
    <location>
        <begin position="283"/>
        <end position="300"/>
    </location>
</feature>
<gene>
    <name evidence="9" type="ORF">ENV52_10675</name>
</gene>
<dbReference type="PANTHER" id="PTHR35330">
    <property type="entry name" value="SIROHEME BIOSYNTHESIS PROTEIN MET8"/>
    <property type="match status" value="1"/>
</dbReference>
<proteinExistence type="predicted"/>
<comment type="catalytic activity">
    <reaction evidence="6">
        <text>precorrin-2 + NAD(+) = sirohydrochlorin + NADH + 2 H(+)</text>
        <dbReference type="Rhea" id="RHEA:15613"/>
        <dbReference type="ChEBI" id="CHEBI:15378"/>
        <dbReference type="ChEBI" id="CHEBI:57540"/>
        <dbReference type="ChEBI" id="CHEBI:57945"/>
        <dbReference type="ChEBI" id="CHEBI:58351"/>
        <dbReference type="ChEBI" id="CHEBI:58827"/>
        <dbReference type="EC" id="1.3.1.76"/>
    </reaction>
</comment>
<evidence type="ECO:0000256" key="3">
    <source>
        <dbReference type="ARBA" id="ARBA00023002"/>
    </source>
</evidence>
<dbReference type="UniPathway" id="UPA00262">
    <property type="reaction ID" value="UER00222"/>
</dbReference>
<feature type="region of interest" description="Disordered" evidence="7">
    <location>
        <begin position="1"/>
        <end position="40"/>
    </location>
</feature>
<dbReference type="EC" id="1.3.1.76" evidence="2"/>
<dbReference type="Gene3D" id="1.10.8.610">
    <property type="entry name" value="SirC, precorrin-2 dehydrogenase, C-terminal helical domain-like"/>
    <property type="match status" value="1"/>
</dbReference>
<dbReference type="SUPFAM" id="SSF51735">
    <property type="entry name" value="NAD(P)-binding Rossmann-fold domains"/>
    <property type="match status" value="1"/>
</dbReference>
<keyword evidence="4" id="KW-0520">NAD</keyword>
<reference evidence="9" key="1">
    <citation type="journal article" date="2020" name="mSystems">
        <title>Genome- and Community-Level Interaction Insights into Carbon Utilization and Element Cycling Functions of Hydrothermarchaeota in Hydrothermal Sediment.</title>
        <authorList>
            <person name="Zhou Z."/>
            <person name="Liu Y."/>
            <person name="Xu W."/>
            <person name="Pan J."/>
            <person name="Luo Z.H."/>
            <person name="Li M."/>
        </authorList>
    </citation>
    <scope>NUCLEOTIDE SEQUENCE [LARGE SCALE GENOMIC DNA]</scope>
    <source>
        <strain evidence="9">SpSt-767</strain>
    </source>
</reference>
<dbReference type="InterPro" id="IPR006367">
    <property type="entry name" value="Sirohaem_synthase_N"/>
</dbReference>
<dbReference type="InterPro" id="IPR028161">
    <property type="entry name" value="Met8-like"/>
</dbReference>
<accession>A0A7V6A530</accession>
<dbReference type="InterPro" id="IPR042518">
    <property type="entry name" value="SirC_C"/>
</dbReference>
<dbReference type="Pfam" id="PF13241">
    <property type="entry name" value="NAD_binding_7"/>
    <property type="match status" value="1"/>
</dbReference>
<evidence type="ECO:0000256" key="2">
    <source>
        <dbReference type="ARBA" id="ARBA00012400"/>
    </source>
</evidence>
<evidence type="ECO:0000256" key="4">
    <source>
        <dbReference type="ARBA" id="ARBA00023027"/>
    </source>
</evidence>
<protein>
    <recommendedName>
        <fullName evidence="2">precorrin-2 dehydrogenase</fullName>
        <ecNumber evidence="2">1.3.1.76</ecNumber>
    </recommendedName>
</protein>
<evidence type="ECO:0000256" key="6">
    <source>
        <dbReference type="ARBA" id="ARBA00047561"/>
    </source>
</evidence>
<dbReference type="SUPFAM" id="SSF75615">
    <property type="entry name" value="Siroheme synthase middle domains-like"/>
    <property type="match status" value="1"/>
</dbReference>
<keyword evidence="5" id="KW-0627">Porphyrin biosynthesis</keyword>
<sequence length="300" mass="31894">MGASGSAPCRRVSFNPESAALSMPKGKPAETLRPGGTLHPATGLDKVKKLAEPTASGMKTYPLFALIEDRPCLVVGGGAVGERKVRDLLAAGAKVTVVSRDLTPGLAELAAQERLTYIQGDFTPKHLDGMMLVIGATDDLMVNQRVSAAAQARGLLVNIVDAPELCTFIVPAQVRRGPLTIAVSTGGASPALARKVRQELEQHFGPDYGRYLRVMQAVRERVLARRRGHPENHRLFQGLVAGPLQAAIAGGDRPQALAILEKTLGEILSVEDLAAAVTEGWEEEKFPGKEGEDKSKKATV</sequence>
<dbReference type="PANTHER" id="PTHR35330:SF1">
    <property type="entry name" value="SIROHEME BIOSYNTHESIS PROTEIN MET8"/>
    <property type="match status" value="1"/>
</dbReference>
<keyword evidence="3" id="KW-0560">Oxidoreductase</keyword>
<dbReference type="AlphaFoldDB" id="A0A7V6A530"/>
<dbReference type="InterPro" id="IPR036291">
    <property type="entry name" value="NAD(P)-bd_dom_sf"/>
</dbReference>
<dbReference type="NCBIfam" id="TIGR01470">
    <property type="entry name" value="cysG_Nterm"/>
    <property type="match status" value="1"/>
</dbReference>
<dbReference type="EMBL" id="DTGR01000170">
    <property type="protein sequence ID" value="HHS30151.1"/>
    <property type="molecule type" value="Genomic_DNA"/>
</dbReference>
<dbReference type="GO" id="GO:0004325">
    <property type="term" value="F:ferrochelatase activity"/>
    <property type="evidence" value="ECO:0007669"/>
    <property type="project" value="InterPro"/>
</dbReference>
<feature type="region of interest" description="Disordered" evidence="7">
    <location>
        <begin position="281"/>
        <end position="300"/>
    </location>
</feature>
<evidence type="ECO:0000256" key="5">
    <source>
        <dbReference type="ARBA" id="ARBA00023244"/>
    </source>
</evidence>
<organism evidence="9">
    <name type="scientific">Desulfobacca acetoxidans</name>
    <dbReference type="NCBI Taxonomy" id="60893"/>
    <lineage>
        <taxon>Bacteria</taxon>
        <taxon>Pseudomonadati</taxon>
        <taxon>Thermodesulfobacteriota</taxon>
        <taxon>Desulfobaccia</taxon>
        <taxon>Desulfobaccales</taxon>
        <taxon>Desulfobaccaceae</taxon>
        <taxon>Desulfobacca</taxon>
    </lineage>
</organism>
<dbReference type="InterPro" id="IPR028281">
    <property type="entry name" value="Sirohaem_synthase_central"/>
</dbReference>
<feature type="domain" description="Siroheme synthase central" evidence="8">
    <location>
        <begin position="176"/>
        <end position="203"/>
    </location>
</feature>
<evidence type="ECO:0000256" key="1">
    <source>
        <dbReference type="ARBA" id="ARBA00005010"/>
    </source>
</evidence>
<dbReference type="Gene3D" id="3.40.50.720">
    <property type="entry name" value="NAD(P)-binding Rossmann-like Domain"/>
    <property type="match status" value="1"/>
</dbReference>
<dbReference type="Pfam" id="PF14824">
    <property type="entry name" value="Sirohm_synth_M"/>
    <property type="match status" value="1"/>
</dbReference>
<comment type="caution">
    <text evidence="9">The sequence shown here is derived from an EMBL/GenBank/DDBJ whole genome shotgun (WGS) entry which is preliminary data.</text>
</comment>
<evidence type="ECO:0000259" key="8">
    <source>
        <dbReference type="Pfam" id="PF14824"/>
    </source>
</evidence>
<evidence type="ECO:0000256" key="7">
    <source>
        <dbReference type="SAM" id="MobiDB-lite"/>
    </source>
</evidence>
<evidence type="ECO:0000313" key="9">
    <source>
        <dbReference type="EMBL" id="HHS30151.1"/>
    </source>
</evidence>
<dbReference type="GO" id="GO:0043115">
    <property type="term" value="F:precorrin-2 dehydrogenase activity"/>
    <property type="evidence" value="ECO:0007669"/>
    <property type="project" value="UniProtKB-EC"/>
</dbReference>
<name>A0A7V6A530_9BACT</name>
<comment type="pathway">
    <text evidence="1">Porphyrin-containing compound metabolism; siroheme biosynthesis; sirohydrochlorin from precorrin-2: step 1/1.</text>
</comment>